<keyword evidence="2" id="KW-1185">Reference proteome</keyword>
<gene>
    <name evidence="1" type="ORF">Harman_11380</name>
</gene>
<reference evidence="1 2" key="1">
    <citation type="submission" date="2019-02" db="EMBL/GenBank/DDBJ databases">
        <title>Haloarcula mannanilyticum sp. nov., a mannan degrading haloarchaeon isolated from commercial salt.</title>
        <authorList>
            <person name="Enomoto S."/>
            <person name="Shimane Y."/>
            <person name="Kamekura M."/>
            <person name="Ito T."/>
            <person name="Moriya O."/>
            <person name="Ihara K."/>
            <person name="Takahashi-Ando N."/>
            <person name="Fukushima Y."/>
            <person name="Yoshida Y."/>
            <person name="Usama R."/>
            <person name="Takai K."/>
            <person name="Minegishi H."/>
        </authorList>
    </citation>
    <scope>NUCLEOTIDE SEQUENCE [LARGE SCALE GENOMIC DNA]</scope>
    <source>
        <strain evidence="1 2">MD130-1</strain>
    </source>
</reference>
<dbReference type="Proteomes" id="UP000304382">
    <property type="component" value="Unassembled WGS sequence"/>
</dbReference>
<dbReference type="RefSeq" id="WP_200830830.1">
    <property type="nucleotide sequence ID" value="NZ_BIXZ01000001.1"/>
</dbReference>
<dbReference type="EMBL" id="BIXZ01000001">
    <property type="protein sequence ID" value="GCF13203.1"/>
    <property type="molecule type" value="Genomic_DNA"/>
</dbReference>
<dbReference type="AlphaFoldDB" id="A0A4C2EKR2"/>
<accession>A0A4C2EKR2</accession>
<organism evidence="1 2">
    <name type="scientific">Haloarcula mannanilytica</name>
    <dbReference type="NCBI Taxonomy" id="2509225"/>
    <lineage>
        <taxon>Archaea</taxon>
        <taxon>Methanobacteriati</taxon>
        <taxon>Methanobacteriota</taxon>
        <taxon>Stenosarchaea group</taxon>
        <taxon>Halobacteria</taxon>
        <taxon>Halobacteriales</taxon>
        <taxon>Haloarculaceae</taxon>
        <taxon>Haloarcula</taxon>
    </lineage>
</organism>
<protein>
    <submittedName>
        <fullName evidence="1">Uncharacterized protein</fullName>
    </submittedName>
</protein>
<proteinExistence type="predicted"/>
<evidence type="ECO:0000313" key="1">
    <source>
        <dbReference type="EMBL" id="GCF13203.1"/>
    </source>
</evidence>
<sequence>MTPNGNQNRGSFNTRGTVTECDLCGERRHCIDGDGMVACTACQSDLLPSGWGL</sequence>
<dbReference type="OrthoDB" id="216214at2157"/>
<evidence type="ECO:0000313" key="2">
    <source>
        <dbReference type="Proteomes" id="UP000304382"/>
    </source>
</evidence>
<comment type="caution">
    <text evidence="1">The sequence shown here is derived from an EMBL/GenBank/DDBJ whole genome shotgun (WGS) entry which is preliminary data.</text>
</comment>
<name>A0A4C2EKR2_9EURY</name>